<organism evidence="2 3">
    <name type="scientific">Paractinoplanes lichenicola</name>
    <dbReference type="NCBI Taxonomy" id="2802976"/>
    <lineage>
        <taxon>Bacteria</taxon>
        <taxon>Bacillati</taxon>
        <taxon>Actinomycetota</taxon>
        <taxon>Actinomycetes</taxon>
        <taxon>Micromonosporales</taxon>
        <taxon>Micromonosporaceae</taxon>
        <taxon>Paractinoplanes</taxon>
    </lineage>
</organism>
<protein>
    <submittedName>
        <fullName evidence="2">Uncharacterized protein</fullName>
    </submittedName>
</protein>
<accession>A0ABS1W1M3</accession>
<reference evidence="2 3" key="1">
    <citation type="submission" date="2021-01" db="EMBL/GenBank/DDBJ databases">
        <title>Actinoplanes sp. nov. LDG1-01 isolated from lichen.</title>
        <authorList>
            <person name="Saeng-In P."/>
            <person name="Phongsopitanun W."/>
            <person name="Kanchanasin P."/>
            <person name="Yuki M."/>
            <person name="Kudo T."/>
            <person name="Ohkuma M."/>
            <person name="Tanasupawat S."/>
        </authorList>
    </citation>
    <scope>NUCLEOTIDE SEQUENCE [LARGE SCALE GENOMIC DNA]</scope>
    <source>
        <strain evidence="2 3">LDG1-01</strain>
    </source>
</reference>
<feature type="transmembrane region" description="Helical" evidence="1">
    <location>
        <begin position="6"/>
        <end position="26"/>
    </location>
</feature>
<comment type="caution">
    <text evidence="2">The sequence shown here is derived from an EMBL/GenBank/DDBJ whole genome shotgun (WGS) entry which is preliminary data.</text>
</comment>
<keyword evidence="3" id="KW-1185">Reference proteome</keyword>
<dbReference type="RefSeq" id="WP_202997381.1">
    <property type="nucleotide sequence ID" value="NZ_JAENHO010000015.1"/>
</dbReference>
<evidence type="ECO:0000313" key="3">
    <source>
        <dbReference type="Proteomes" id="UP000598996"/>
    </source>
</evidence>
<proteinExistence type="predicted"/>
<dbReference type="Proteomes" id="UP000598996">
    <property type="component" value="Unassembled WGS sequence"/>
</dbReference>
<evidence type="ECO:0000313" key="2">
    <source>
        <dbReference type="EMBL" id="MBL7260641.1"/>
    </source>
</evidence>
<gene>
    <name evidence="2" type="ORF">JKJ07_40750</name>
</gene>
<keyword evidence="1" id="KW-1133">Transmembrane helix</keyword>
<name>A0ABS1W1M3_9ACTN</name>
<dbReference type="EMBL" id="JAENHO010000015">
    <property type="protein sequence ID" value="MBL7260641.1"/>
    <property type="molecule type" value="Genomic_DNA"/>
</dbReference>
<sequence length="154" mass="17377">MAADWIAPAATAASGCAGIFFTWLTGAQSRKQVEQMAMRSAIRDARERSLDERRNAYLVALRMQRLDIQRLEYQQGKELGKLEEVERTWPKGERVRMSIESKIAIEAFGSTVARDNRRRAVAAYVAQDLGEMRSTYDEFLAVVRMELGTAALDS</sequence>
<keyword evidence="1" id="KW-0812">Transmembrane</keyword>
<evidence type="ECO:0000256" key="1">
    <source>
        <dbReference type="SAM" id="Phobius"/>
    </source>
</evidence>
<keyword evidence="1" id="KW-0472">Membrane</keyword>